<dbReference type="Pfam" id="PF00781">
    <property type="entry name" value="DAGK_cat"/>
    <property type="match status" value="1"/>
</dbReference>
<dbReference type="InterPro" id="IPR055916">
    <property type="entry name" value="DUF7493"/>
</dbReference>
<dbReference type="RefSeq" id="XP_009226084.1">
    <property type="nucleotide sequence ID" value="XM_009227820.1"/>
</dbReference>
<dbReference type="InterPro" id="IPR001206">
    <property type="entry name" value="Diacylglycerol_kinase_cat_dom"/>
</dbReference>
<reference evidence="3" key="3">
    <citation type="submission" date="2010-09" db="EMBL/GenBank/DDBJ databases">
        <title>Annotation of Gaeumannomyces graminis var. tritici R3-111a-1.</title>
        <authorList>
            <consortium name="The Broad Institute Genome Sequencing Platform"/>
            <person name="Ma L.-J."/>
            <person name="Dead R."/>
            <person name="Young S.K."/>
            <person name="Zeng Q."/>
            <person name="Gargeya S."/>
            <person name="Fitzgerald M."/>
            <person name="Haas B."/>
            <person name="Abouelleil A."/>
            <person name="Alvarado L."/>
            <person name="Arachchi H.M."/>
            <person name="Berlin A."/>
            <person name="Brown A."/>
            <person name="Chapman S.B."/>
            <person name="Chen Z."/>
            <person name="Dunbar C."/>
            <person name="Freedman E."/>
            <person name="Gearin G."/>
            <person name="Gellesch M."/>
            <person name="Goldberg J."/>
            <person name="Griggs A."/>
            <person name="Gujja S."/>
            <person name="Heiman D."/>
            <person name="Howarth C."/>
            <person name="Larson L."/>
            <person name="Lui A."/>
            <person name="MacDonald P.J.P."/>
            <person name="Mehta T."/>
            <person name="Montmayeur A."/>
            <person name="Murphy C."/>
            <person name="Neiman D."/>
            <person name="Pearson M."/>
            <person name="Priest M."/>
            <person name="Roberts A."/>
            <person name="Saif S."/>
            <person name="Shea T."/>
            <person name="Shenoy N."/>
            <person name="Sisk P."/>
            <person name="Stolte C."/>
            <person name="Sykes S."/>
            <person name="Yandava C."/>
            <person name="Wortman J."/>
            <person name="Nusbaum C."/>
            <person name="Birren B."/>
        </authorList>
    </citation>
    <scope>NUCLEOTIDE SEQUENCE</scope>
    <source>
        <strain evidence="3">R3-111a-1</strain>
    </source>
</reference>
<feature type="compositionally biased region" description="Low complexity" evidence="1">
    <location>
        <begin position="107"/>
        <end position="124"/>
    </location>
</feature>
<dbReference type="Pfam" id="PF24321">
    <property type="entry name" value="DUF7493"/>
    <property type="match status" value="1"/>
</dbReference>
<reference evidence="5" key="1">
    <citation type="submission" date="2010-07" db="EMBL/GenBank/DDBJ databases">
        <title>The genome sequence of Gaeumannomyces graminis var. tritici strain R3-111a-1.</title>
        <authorList>
            <consortium name="The Broad Institute Genome Sequencing Platform"/>
            <person name="Ma L.-J."/>
            <person name="Dead R."/>
            <person name="Young S."/>
            <person name="Zeng Q."/>
            <person name="Koehrsen M."/>
            <person name="Alvarado L."/>
            <person name="Berlin A."/>
            <person name="Chapman S.B."/>
            <person name="Chen Z."/>
            <person name="Freedman E."/>
            <person name="Gellesch M."/>
            <person name="Goldberg J."/>
            <person name="Griggs A."/>
            <person name="Gujja S."/>
            <person name="Heilman E.R."/>
            <person name="Heiman D."/>
            <person name="Hepburn T."/>
            <person name="Howarth C."/>
            <person name="Jen D."/>
            <person name="Larson L."/>
            <person name="Mehta T."/>
            <person name="Neiman D."/>
            <person name="Pearson M."/>
            <person name="Roberts A."/>
            <person name="Saif S."/>
            <person name="Shea T."/>
            <person name="Shenoy N."/>
            <person name="Sisk P."/>
            <person name="Stolte C."/>
            <person name="Sykes S."/>
            <person name="Walk T."/>
            <person name="White J."/>
            <person name="Yandava C."/>
            <person name="Haas B."/>
            <person name="Nusbaum C."/>
            <person name="Birren B."/>
        </authorList>
    </citation>
    <scope>NUCLEOTIDE SEQUENCE [LARGE SCALE GENOMIC DNA]</scope>
    <source>
        <strain evidence="5">R3-111a-1</strain>
    </source>
</reference>
<dbReference type="PANTHER" id="PTHR12358">
    <property type="entry name" value="SPHINGOSINE KINASE"/>
    <property type="match status" value="1"/>
</dbReference>
<dbReference type="AlphaFoldDB" id="J3P8X5"/>
<dbReference type="InterPro" id="IPR016064">
    <property type="entry name" value="NAD/diacylglycerol_kinase_sf"/>
</dbReference>
<dbReference type="GO" id="GO:0046512">
    <property type="term" value="P:sphingosine biosynthetic process"/>
    <property type="evidence" value="ECO:0007669"/>
    <property type="project" value="TreeGrafter"/>
</dbReference>
<feature type="region of interest" description="Disordered" evidence="1">
    <location>
        <begin position="28"/>
        <end position="49"/>
    </location>
</feature>
<dbReference type="PANTHER" id="PTHR12358:SF31">
    <property type="entry name" value="ACYLGLYCEROL KINASE, MITOCHONDRIAL"/>
    <property type="match status" value="1"/>
</dbReference>
<proteinExistence type="predicted"/>
<dbReference type="EMBL" id="GL385399">
    <property type="protein sequence ID" value="EJT73110.1"/>
    <property type="molecule type" value="Genomic_DNA"/>
</dbReference>
<dbReference type="STRING" id="644352.J3P8X5"/>
<reference evidence="4" key="4">
    <citation type="journal article" date="2015" name="G3 (Bethesda)">
        <title>Genome sequences of three phytopathogenic species of the Magnaporthaceae family of fungi.</title>
        <authorList>
            <person name="Okagaki L.H."/>
            <person name="Nunes C.C."/>
            <person name="Sailsbery J."/>
            <person name="Clay B."/>
            <person name="Brown D."/>
            <person name="John T."/>
            <person name="Oh Y."/>
            <person name="Young N."/>
            <person name="Fitzgerald M."/>
            <person name="Haas B.J."/>
            <person name="Zeng Q."/>
            <person name="Young S."/>
            <person name="Adiconis X."/>
            <person name="Fan L."/>
            <person name="Levin J.Z."/>
            <person name="Mitchell T.K."/>
            <person name="Okubara P.A."/>
            <person name="Farman M.L."/>
            <person name="Kohn L.M."/>
            <person name="Birren B."/>
            <person name="Ma L.-J."/>
            <person name="Dean R.A."/>
        </authorList>
    </citation>
    <scope>NUCLEOTIDE SEQUENCE</scope>
    <source>
        <strain evidence="4">R3-111a-1</strain>
    </source>
</reference>
<dbReference type="GO" id="GO:0001727">
    <property type="term" value="F:lipid kinase activity"/>
    <property type="evidence" value="ECO:0007669"/>
    <property type="project" value="UniProtKB-ARBA"/>
</dbReference>
<gene>
    <name evidence="4" type="primary">20350418</name>
    <name evidence="3" type="ORF">GGTG_09960</name>
</gene>
<dbReference type="GO" id="GO:0005737">
    <property type="term" value="C:cytoplasm"/>
    <property type="evidence" value="ECO:0007669"/>
    <property type="project" value="TreeGrafter"/>
</dbReference>
<dbReference type="FunCoup" id="J3P8X5">
    <property type="interactions" value="587"/>
</dbReference>
<dbReference type="OrthoDB" id="3853857at2759"/>
<evidence type="ECO:0000313" key="5">
    <source>
        <dbReference type="Proteomes" id="UP000006039"/>
    </source>
</evidence>
<dbReference type="SUPFAM" id="SSF111331">
    <property type="entry name" value="NAD kinase/diacylglycerol kinase-like"/>
    <property type="match status" value="1"/>
</dbReference>
<evidence type="ECO:0000256" key="1">
    <source>
        <dbReference type="SAM" id="MobiDB-lite"/>
    </source>
</evidence>
<dbReference type="eggNOG" id="KOG1116">
    <property type="taxonomic scope" value="Eukaryota"/>
</dbReference>
<feature type="compositionally biased region" description="Gly residues" evidence="1">
    <location>
        <begin position="363"/>
        <end position="376"/>
    </location>
</feature>
<dbReference type="HOGENOM" id="CLU_013399_0_1_1"/>
<reference evidence="4" key="5">
    <citation type="submission" date="2018-04" db="UniProtKB">
        <authorList>
            <consortium name="EnsemblFungi"/>
        </authorList>
    </citation>
    <scope>IDENTIFICATION</scope>
    <source>
        <strain evidence="4">R3-111a-1</strain>
    </source>
</reference>
<keyword evidence="5" id="KW-1185">Reference proteome</keyword>
<evidence type="ECO:0000259" key="2">
    <source>
        <dbReference type="PROSITE" id="PS50146"/>
    </source>
</evidence>
<name>J3P8X5_GAET3</name>
<dbReference type="VEuPathDB" id="FungiDB:GGTG_09960"/>
<feature type="region of interest" description="Disordered" evidence="1">
    <location>
        <begin position="92"/>
        <end position="124"/>
    </location>
</feature>
<dbReference type="GO" id="GO:0016020">
    <property type="term" value="C:membrane"/>
    <property type="evidence" value="ECO:0007669"/>
    <property type="project" value="TreeGrafter"/>
</dbReference>
<dbReference type="Gene3D" id="3.40.50.10330">
    <property type="entry name" value="Probable inorganic polyphosphate/atp-NAD kinase, domain 1"/>
    <property type="match status" value="1"/>
</dbReference>
<dbReference type="GO" id="GO:0016773">
    <property type="term" value="F:phosphotransferase activity, alcohol group as acceptor"/>
    <property type="evidence" value="ECO:0007669"/>
    <property type="project" value="UniProtKB-ARBA"/>
</dbReference>
<evidence type="ECO:0000313" key="3">
    <source>
        <dbReference type="EMBL" id="EJT73110.1"/>
    </source>
</evidence>
<sequence length="546" mass="57942">MAHDRDTLVLGSRELEISKDELLVRGTTDGRTKKKKSSRTCGLGSSGAAADAPQSIPLYNILWAEVSDGALTVDYAQDLSKTCLRAAKLSIPLPTTTTPTPTPPTEPSADAAAPTTTTTTTTDAPEAAATAWAALLLDRSYDAASTRRKRAYVLINPHAGPGGAVQKFESEVRPIFEAARMTLTVVTTARPGEASELVQALDPDAYDVVAAASGDGLVYEVFNGLGRRPDARRALGSLAVVHIPCGSGNAMACNLYGTHRPAAAALAAVKGVPTPMDLVSVTQGGTRTLSFLSQSLGIIAEADLATEDLRWMGSSRFTYGFLVRCFKRAVYPCDVSVKVEMDDKAKIKKFYSRYRSGSLGEAPGEGSGGGDGGGSGSSNADEGSSVEGAGEGLPPLKYGTINDKIPDGWETFSLDKLGNFYCGNMAYMMPENNMFSAACIDDGLLDLVTVDGDISPLKSVSLMTSVENGKFFDDPLVSYRKVSAYRVTPRNQADGYISIDGERVPFEPFQCEVHRSLGLVISRRGLYEAPGPRGWDKVSVAERIMA</sequence>
<dbReference type="InterPro" id="IPR050187">
    <property type="entry name" value="Lipid_Phosphate_FormReg"/>
</dbReference>
<protein>
    <recommendedName>
        <fullName evidence="2">DAGKc domain-containing protein</fullName>
    </recommendedName>
</protein>
<feature type="region of interest" description="Disordered" evidence="1">
    <location>
        <begin position="360"/>
        <end position="397"/>
    </location>
</feature>
<feature type="domain" description="DAGKc" evidence="2">
    <location>
        <begin position="146"/>
        <end position="285"/>
    </location>
</feature>
<organism evidence="3">
    <name type="scientific">Gaeumannomyces tritici (strain R3-111a-1)</name>
    <name type="common">Wheat and barley take-all root rot fungus</name>
    <name type="synonym">Gaeumannomyces graminis var. tritici</name>
    <dbReference type="NCBI Taxonomy" id="644352"/>
    <lineage>
        <taxon>Eukaryota</taxon>
        <taxon>Fungi</taxon>
        <taxon>Dikarya</taxon>
        <taxon>Ascomycota</taxon>
        <taxon>Pezizomycotina</taxon>
        <taxon>Sordariomycetes</taxon>
        <taxon>Sordariomycetidae</taxon>
        <taxon>Magnaporthales</taxon>
        <taxon>Magnaporthaceae</taxon>
        <taxon>Gaeumannomyces</taxon>
    </lineage>
</organism>
<accession>J3P8X5</accession>
<dbReference type="GeneID" id="20350418"/>
<dbReference type="InterPro" id="IPR017438">
    <property type="entry name" value="ATP-NAD_kinase_N"/>
</dbReference>
<dbReference type="Proteomes" id="UP000006039">
    <property type="component" value="Unassembled WGS sequence"/>
</dbReference>
<dbReference type="SMART" id="SM00046">
    <property type="entry name" value="DAGKc"/>
    <property type="match status" value="1"/>
</dbReference>
<evidence type="ECO:0000313" key="4">
    <source>
        <dbReference type="EnsemblFungi" id="EJT73110"/>
    </source>
</evidence>
<dbReference type="Gene3D" id="2.60.200.40">
    <property type="match status" value="1"/>
</dbReference>
<reference evidence="3" key="2">
    <citation type="submission" date="2010-07" db="EMBL/GenBank/DDBJ databases">
        <authorList>
            <consortium name="The Broad Institute Genome Sequencing Platform"/>
            <consortium name="Broad Institute Genome Sequencing Center for Infectious Disease"/>
            <person name="Ma L.-J."/>
            <person name="Dead R."/>
            <person name="Young S."/>
            <person name="Zeng Q."/>
            <person name="Koehrsen M."/>
            <person name="Alvarado L."/>
            <person name="Berlin A."/>
            <person name="Chapman S.B."/>
            <person name="Chen Z."/>
            <person name="Freedman E."/>
            <person name="Gellesch M."/>
            <person name="Goldberg J."/>
            <person name="Griggs A."/>
            <person name="Gujja S."/>
            <person name="Heilman E.R."/>
            <person name="Heiman D."/>
            <person name="Hepburn T."/>
            <person name="Howarth C."/>
            <person name="Jen D."/>
            <person name="Larson L."/>
            <person name="Mehta T."/>
            <person name="Neiman D."/>
            <person name="Pearson M."/>
            <person name="Roberts A."/>
            <person name="Saif S."/>
            <person name="Shea T."/>
            <person name="Shenoy N."/>
            <person name="Sisk P."/>
            <person name="Stolte C."/>
            <person name="Sykes S."/>
            <person name="Walk T."/>
            <person name="White J."/>
            <person name="Yandava C."/>
            <person name="Haas B."/>
            <person name="Nusbaum C."/>
            <person name="Birren B."/>
        </authorList>
    </citation>
    <scope>NUCLEOTIDE SEQUENCE</scope>
    <source>
        <strain evidence="3">R3-111a-1</strain>
    </source>
</reference>
<dbReference type="EnsemblFungi" id="EJT73110">
    <property type="protein sequence ID" value="EJT73110"/>
    <property type="gene ID" value="GGTG_09960"/>
</dbReference>
<dbReference type="PROSITE" id="PS50146">
    <property type="entry name" value="DAGK"/>
    <property type="match status" value="1"/>
</dbReference>